<feature type="compositionally biased region" description="Basic and acidic residues" evidence="1">
    <location>
        <begin position="186"/>
        <end position="195"/>
    </location>
</feature>
<protein>
    <submittedName>
        <fullName evidence="2">Uncharacterized protein with NRDE domain</fullName>
    </submittedName>
</protein>
<name>A0A7Z0BS62_9SPHN</name>
<dbReference type="Proteomes" id="UP000522081">
    <property type="component" value="Unassembled WGS sequence"/>
</dbReference>
<dbReference type="InterPro" id="IPR008551">
    <property type="entry name" value="TANGO2"/>
</dbReference>
<dbReference type="PANTHER" id="PTHR17985">
    <property type="entry name" value="SER/THR-RICH PROTEIN T10 IN DGCR REGION"/>
    <property type="match status" value="1"/>
</dbReference>
<feature type="region of interest" description="Disordered" evidence="1">
    <location>
        <begin position="181"/>
        <end position="203"/>
    </location>
</feature>
<accession>A0A7Z0BS62</accession>
<evidence type="ECO:0000313" key="2">
    <source>
        <dbReference type="EMBL" id="NYH93829.1"/>
    </source>
</evidence>
<dbReference type="PANTHER" id="PTHR17985:SF8">
    <property type="entry name" value="TRANSPORT AND GOLGI ORGANIZATION PROTEIN 2 HOMOLOG"/>
    <property type="match status" value="1"/>
</dbReference>
<keyword evidence="3" id="KW-1185">Reference proteome</keyword>
<dbReference type="RefSeq" id="WP_179405800.1">
    <property type="nucleotide sequence ID" value="NZ_BMGF01000001.1"/>
</dbReference>
<evidence type="ECO:0000256" key="1">
    <source>
        <dbReference type="SAM" id="MobiDB-lite"/>
    </source>
</evidence>
<comment type="caution">
    <text evidence="2">The sequence shown here is derived from an EMBL/GenBank/DDBJ whole genome shotgun (WGS) entry which is preliminary data.</text>
</comment>
<gene>
    <name evidence="2" type="ORF">FHS75_000134</name>
</gene>
<organism evidence="2 3">
    <name type="scientific">Novosphingobium marinum</name>
    <dbReference type="NCBI Taxonomy" id="1514948"/>
    <lineage>
        <taxon>Bacteria</taxon>
        <taxon>Pseudomonadati</taxon>
        <taxon>Pseudomonadota</taxon>
        <taxon>Alphaproteobacteria</taxon>
        <taxon>Sphingomonadales</taxon>
        <taxon>Sphingomonadaceae</taxon>
        <taxon>Novosphingobium</taxon>
    </lineage>
</organism>
<dbReference type="EMBL" id="JACBZF010000001">
    <property type="protein sequence ID" value="NYH93829.1"/>
    <property type="molecule type" value="Genomic_DNA"/>
</dbReference>
<dbReference type="AlphaFoldDB" id="A0A7Z0BS62"/>
<proteinExistence type="predicted"/>
<evidence type="ECO:0000313" key="3">
    <source>
        <dbReference type="Proteomes" id="UP000522081"/>
    </source>
</evidence>
<sequence length="246" mass="26940">MCVAAIAWRAHPDWHLVAIGNRDEFHDRPAAAIERWPDDSGIIAGRDLRSGGTWLGVTGQGRFALVTNLRGFGLPKHDKVSRGALVTDTLLAREPADLDAYNPFNLFVVDTDRADYVSNRPEAVRAHLAPGIYGLSNGPFDEPWPKALFLKARLLGWLQSPDNDTAPLMEALASEALPEVGLPADKPSDVPEPRDTPPFIRSPEYGTRCSTVVTVDSRGKGTIRERRFDATATVSGETVLSFSWQL</sequence>
<dbReference type="Pfam" id="PF05742">
    <property type="entry name" value="TANGO2"/>
    <property type="match status" value="1"/>
</dbReference>
<reference evidence="2 3" key="1">
    <citation type="submission" date="2020-07" db="EMBL/GenBank/DDBJ databases">
        <title>Genomic Encyclopedia of Type Strains, Phase IV (KMG-IV): sequencing the most valuable type-strain genomes for metagenomic binning, comparative biology and taxonomic classification.</title>
        <authorList>
            <person name="Goeker M."/>
        </authorList>
    </citation>
    <scope>NUCLEOTIDE SEQUENCE [LARGE SCALE GENOMIC DNA]</scope>
    <source>
        <strain evidence="2 3">DSM 29043</strain>
    </source>
</reference>